<dbReference type="InterPro" id="IPR008775">
    <property type="entry name" value="Phytyl_CoA_dOase-like"/>
</dbReference>
<comment type="caution">
    <text evidence="4">The sequence shown here is derived from an EMBL/GenBank/DDBJ whole genome shotgun (WGS) entry which is preliminary data.</text>
</comment>
<comment type="similarity">
    <text evidence="2">Belongs to the iron/ascorbate-dependent oxidoreductase family.</text>
</comment>
<organism evidence="4 5">
    <name type="scientific">Povalibacter uvarum</name>
    <dbReference type="NCBI Taxonomy" id="732238"/>
    <lineage>
        <taxon>Bacteria</taxon>
        <taxon>Pseudomonadati</taxon>
        <taxon>Pseudomonadota</taxon>
        <taxon>Gammaproteobacteria</taxon>
        <taxon>Steroidobacterales</taxon>
        <taxon>Steroidobacteraceae</taxon>
        <taxon>Povalibacter</taxon>
    </lineage>
</organism>
<dbReference type="GO" id="GO:0016706">
    <property type="term" value="F:2-oxoglutarate-dependent dioxygenase activity"/>
    <property type="evidence" value="ECO:0007669"/>
    <property type="project" value="UniProtKB-ARBA"/>
</dbReference>
<dbReference type="Pfam" id="PF05721">
    <property type="entry name" value="PhyH"/>
    <property type="match status" value="1"/>
</dbReference>
<reference evidence="4 5" key="1">
    <citation type="submission" date="2020-08" db="EMBL/GenBank/DDBJ databases">
        <title>Genomic Encyclopedia of Type Strains, Phase IV (KMG-IV): sequencing the most valuable type-strain genomes for metagenomic binning, comparative biology and taxonomic classification.</title>
        <authorList>
            <person name="Goeker M."/>
        </authorList>
    </citation>
    <scope>NUCLEOTIDE SEQUENCE [LARGE SCALE GENOMIC DNA]</scope>
    <source>
        <strain evidence="4 5">DSM 26723</strain>
    </source>
</reference>
<dbReference type="Proteomes" id="UP000588068">
    <property type="component" value="Unassembled WGS sequence"/>
</dbReference>
<evidence type="ECO:0000256" key="2">
    <source>
        <dbReference type="RuleBase" id="RU003682"/>
    </source>
</evidence>
<dbReference type="EMBL" id="JACHHZ010000003">
    <property type="protein sequence ID" value="MBB6093499.1"/>
    <property type="molecule type" value="Genomic_DNA"/>
</dbReference>
<dbReference type="PROSITE" id="PS51471">
    <property type="entry name" value="FE2OG_OXY"/>
    <property type="match status" value="1"/>
</dbReference>
<evidence type="ECO:0000259" key="3">
    <source>
        <dbReference type="PROSITE" id="PS51471"/>
    </source>
</evidence>
<dbReference type="SUPFAM" id="SSF51197">
    <property type="entry name" value="Clavaminate synthase-like"/>
    <property type="match status" value="1"/>
</dbReference>
<dbReference type="InterPro" id="IPR005123">
    <property type="entry name" value="Oxoglu/Fe-dep_dioxygenase_dom"/>
</dbReference>
<dbReference type="AlphaFoldDB" id="A0A841HMB7"/>
<comment type="cofactor">
    <cofactor evidence="1">
        <name>Fe(2+)</name>
        <dbReference type="ChEBI" id="CHEBI:29033"/>
    </cofactor>
</comment>
<keyword evidence="2" id="KW-0560">Oxidoreductase</keyword>
<keyword evidence="2" id="KW-0479">Metal-binding</keyword>
<accession>A0A841HMB7</accession>
<sequence>MNHETLVSTFWRDGFLVLHDFFDPALMDQLDGIIRRRFGDDPAFWHNEEFLTRARTEVIPWFPQTEGINEFDAIDDNEDLRKLSDAILGPQWQRLYCMVMFSKQGTAGQAWHQDCAPEQSKVHNLNRLVYTSDISAENGGQTVIVKGSHRHGLLPPGDPEGHFDDEVVLTPRKGSLVLLHGHAWHRVLPIVKGSRVSTNYRAVPSGTPADITDVCVYRNMRYRFSTSSVIEERTVVR</sequence>
<dbReference type="RefSeq" id="WP_184331980.1">
    <property type="nucleotide sequence ID" value="NZ_JACHHZ010000003.1"/>
</dbReference>
<proteinExistence type="inferred from homology"/>
<keyword evidence="5" id="KW-1185">Reference proteome</keyword>
<name>A0A841HMB7_9GAMM</name>
<dbReference type="Gene3D" id="2.60.120.620">
    <property type="entry name" value="q2cbj1_9rhob like domain"/>
    <property type="match status" value="1"/>
</dbReference>
<keyword evidence="2" id="KW-0408">Iron</keyword>
<protein>
    <recommendedName>
        <fullName evidence="3">Fe2OG dioxygenase domain-containing protein</fullName>
    </recommendedName>
</protein>
<dbReference type="PANTHER" id="PTHR20883:SF48">
    <property type="entry name" value="ECTOINE DIOXYGENASE"/>
    <property type="match status" value="1"/>
</dbReference>
<evidence type="ECO:0000313" key="4">
    <source>
        <dbReference type="EMBL" id="MBB6093499.1"/>
    </source>
</evidence>
<evidence type="ECO:0000256" key="1">
    <source>
        <dbReference type="ARBA" id="ARBA00001954"/>
    </source>
</evidence>
<dbReference type="PANTHER" id="PTHR20883">
    <property type="entry name" value="PHYTANOYL-COA DIOXYGENASE DOMAIN CONTAINING 1"/>
    <property type="match status" value="1"/>
</dbReference>
<evidence type="ECO:0000313" key="5">
    <source>
        <dbReference type="Proteomes" id="UP000588068"/>
    </source>
</evidence>
<dbReference type="GO" id="GO:0005506">
    <property type="term" value="F:iron ion binding"/>
    <property type="evidence" value="ECO:0007669"/>
    <property type="project" value="UniProtKB-ARBA"/>
</dbReference>
<feature type="domain" description="Fe2OG dioxygenase" evidence="3">
    <location>
        <begin position="93"/>
        <end position="204"/>
    </location>
</feature>
<gene>
    <name evidence="4" type="ORF">HNQ60_002380</name>
</gene>